<accession>A0A4R8L864</accession>
<dbReference type="GO" id="GO:0003700">
    <property type="term" value="F:DNA-binding transcription factor activity"/>
    <property type="evidence" value="ECO:0007669"/>
    <property type="project" value="TreeGrafter"/>
</dbReference>
<protein>
    <submittedName>
        <fullName evidence="7">TetR family transcriptional regulator</fullName>
    </submittedName>
</protein>
<dbReference type="InterPro" id="IPR013570">
    <property type="entry name" value="Tscrpt_reg_YsiA_C"/>
</dbReference>
<feature type="DNA-binding region" description="H-T-H motif" evidence="5">
    <location>
        <begin position="45"/>
        <end position="64"/>
    </location>
</feature>
<dbReference type="PROSITE" id="PS01081">
    <property type="entry name" value="HTH_TETR_1"/>
    <property type="match status" value="1"/>
</dbReference>
<reference evidence="7 8" key="1">
    <citation type="submission" date="2019-03" db="EMBL/GenBank/DDBJ databases">
        <title>Genomic Encyclopedia of Type Strains, Phase III (KMG-III): the genomes of soil and plant-associated and newly described type strains.</title>
        <authorList>
            <person name="Whitman W."/>
        </authorList>
    </citation>
    <scope>NUCLEOTIDE SEQUENCE [LARGE SCALE GENOMIC DNA]</scope>
    <source>
        <strain evidence="7 8">LMG 29544</strain>
    </source>
</reference>
<dbReference type="InterPro" id="IPR036271">
    <property type="entry name" value="Tet_transcr_reg_TetR-rel_C_sf"/>
</dbReference>
<feature type="domain" description="HTH tetR-type" evidence="6">
    <location>
        <begin position="22"/>
        <end position="82"/>
    </location>
</feature>
<name>A0A4R8L864_9BURK</name>
<dbReference type="InterPro" id="IPR009057">
    <property type="entry name" value="Homeodomain-like_sf"/>
</dbReference>
<dbReference type="Proteomes" id="UP000295509">
    <property type="component" value="Unassembled WGS sequence"/>
</dbReference>
<evidence type="ECO:0000313" key="7">
    <source>
        <dbReference type="EMBL" id="TDY38913.1"/>
    </source>
</evidence>
<dbReference type="PANTHER" id="PTHR30055">
    <property type="entry name" value="HTH-TYPE TRANSCRIPTIONAL REGULATOR RUTR"/>
    <property type="match status" value="1"/>
</dbReference>
<gene>
    <name evidence="7" type="ORF">BX592_12929</name>
</gene>
<dbReference type="Pfam" id="PF08359">
    <property type="entry name" value="TetR_C_4"/>
    <property type="match status" value="1"/>
</dbReference>
<organism evidence="7 8">
    <name type="scientific">Paraburkholderia rhizosphaerae</name>
    <dbReference type="NCBI Taxonomy" id="480658"/>
    <lineage>
        <taxon>Bacteria</taxon>
        <taxon>Pseudomonadati</taxon>
        <taxon>Pseudomonadota</taxon>
        <taxon>Betaproteobacteria</taxon>
        <taxon>Burkholderiales</taxon>
        <taxon>Burkholderiaceae</taxon>
        <taxon>Paraburkholderia</taxon>
    </lineage>
</organism>
<evidence type="ECO:0000256" key="5">
    <source>
        <dbReference type="PROSITE-ProRule" id="PRU00335"/>
    </source>
</evidence>
<keyword evidence="2" id="KW-0805">Transcription regulation</keyword>
<dbReference type="InterPro" id="IPR050109">
    <property type="entry name" value="HTH-type_TetR-like_transc_reg"/>
</dbReference>
<evidence type="ECO:0000256" key="3">
    <source>
        <dbReference type="ARBA" id="ARBA00023125"/>
    </source>
</evidence>
<dbReference type="GO" id="GO:0000976">
    <property type="term" value="F:transcription cis-regulatory region binding"/>
    <property type="evidence" value="ECO:0007669"/>
    <property type="project" value="TreeGrafter"/>
</dbReference>
<dbReference type="InterPro" id="IPR001647">
    <property type="entry name" value="HTH_TetR"/>
</dbReference>
<evidence type="ECO:0000256" key="1">
    <source>
        <dbReference type="ARBA" id="ARBA00022491"/>
    </source>
</evidence>
<dbReference type="SUPFAM" id="SSF48498">
    <property type="entry name" value="Tetracyclin repressor-like, C-terminal domain"/>
    <property type="match status" value="1"/>
</dbReference>
<evidence type="ECO:0000313" key="8">
    <source>
        <dbReference type="Proteomes" id="UP000295509"/>
    </source>
</evidence>
<evidence type="ECO:0000256" key="4">
    <source>
        <dbReference type="ARBA" id="ARBA00023163"/>
    </source>
</evidence>
<evidence type="ECO:0000259" key="6">
    <source>
        <dbReference type="PROSITE" id="PS50977"/>
    </source>
</evidence>
<comment type="caution">
    <text evidence="7">The sequence shown here is derived from an EMBL/GenBank/DDBJ whole genome shotgun (WGS) entry which is preliminary data.</text>
</comment>
<proteinExistence type="predicted"/>
<keyword evidence="1" id="KW-0678">Repressor</keyword>
<keyword evidence="3 5" id="KW-0238">DNA-binding</keyword>
<dbReference type="InterPro" id="IPR023772">
    <property type="entry name" value="DNA-bd_HTH_TetR-type_CS"/>
</dbReference>
<dbReference type="PANTHER" id="PTHR30055:SF234">
    <property type="entry name" value="HTH-TYPE TRANSCRIPTIONAL REGULATOR BETI"/>
    <property type="match status" value="1"/>
</dbReference>
<dbReference type="EMBL" id="SORE01000029">
    <property type="protein sequence ID" value="TDY38913.1"/>
    <property type="molecule type" value="Genomic_DNA"/>
</dbReference>
<dbReference type="RefSeq" id="WP_166676492.1">
    <property type="nucleotide sequence ID" value="NZ_JBHLUW010000019.1"/>
</dbReference>
<dbReference type="AlphaFoldDB" id="A0A4R8L864"/>
<evidence type="ECO:0000256" key="2">
    <source>
        <dbReference type="ARBA" id="ARBA00023015"/>
    </source>
</evidence>
<sequence length="235" mass="26717">MVLSPKFTSPKLAAKILGARSEQRVVDILNTAQVVFGEHGFDRGTTAEIARRLNISEATIFTYFGSKRELCQELLYTWYTTITAQMEEGFPREEGLRNKIEYVVTRHLNYLLQDTKGFCALVLSEGRSVHGEFAEDLAELKRRYLASFMIALRDAQAAGELDPDIRLSIVRDMLFGMMEHILWRNIESDHAPDIPTVAAEVTRLIMKAIAPNGDELRRLQQFRNEVAASLKRIDP</sequence>
<dbReference type="PRINTS" id="PR00455">
    <property type="entry name" value="HTHTETR"/>
</dbReference>
<keyword evidence="8" id="KW-1185">Reference proteome</keyword>
<dbReference type="PROSITE" id="PS50977">
    <property type="entry name" value="HTH_TETR_2"/>
    <property type="match status" value="1"/>
</dbReference>
<dbReference type="SUPFAM" id="SSF46689">
    <property type="entry name" value="Homeodomain-like"/>
    <property type="match status" value="1"/>
</dbReference>
<dbReference type="Gene3D" id="1.10.10.60">
    <property type="entry name" value="Homeodomain-like"/>
    <property type="match status" value="1"/>
</dbReference>
<keyword evidence="4" id="KW-0804">Transcription</keyword>
<dbReference type="Gene3D" id="1.10.357.10">
    <property type="entry name" value="Tetracycline Repressor, domain 2"/>
    <property type="match status" value="1"/>
</dbReference>
<dbReference type="Pfam" id="PF00440">
    <property type="entry name" value="TetR_N"/>
    <property type="match status" value="1"/>
</dbReference>